<dbReference type="SUPFAM" id="SSF48452">
    <property type="entry name" value="TPR-like"/>
    <property type="match status" value="1"/>
</dbReference>
<sequence length="895" mass="96795">MVTTFVGRSGELDRLAEILEHVRAGHPRLVLVDGTAGIGKTTLVRRFLSGHPDLTVLNASGDETEILLPYGVLAQLIEEPCPAERDAITAGVELLERLGQLQSGGPLAVILDDTQWADTPSLQAVTFALRRLRADQVLAVIIARELSASAIPTGLRKLLDDERTVHMRISGLPPSALRVLGRGVGGLSLSGAAAQRLRSFTGGNPLHARELMEYLPAEVLNDLTRPLPAPFNYASLVLARLATCGPVVRDFVAAASILSTPCLLDQVATLAETEPLAALDEAIQKGLLEERHTRHGLRVAFPHPLTQAAVYQGLGVAARHRWHARAAELAATDLERFHHRVRATTGPAPELSAELAAFAQQEQRAGLWSNASTHLMHAAQFVQDTRQRSRLIGEAIGTLVHAGRVKEAAGLIEVLPEECPPEVRFFAHGVLAQIQGRSQEAIRLLIEAWNRTDPAAHPVLAVRTAEQLAIVTMMTGNSAQALVWAERALTGEVAGFDTGIVRGVQVISLALIGAPDEALEMTAHLPPAATGSREDRDLLIGRATIKIWVGDLDGAIADLTGLLRCADQLSSFQQVVAHGHLGNAWHLVGEWDNAMVHGEISTVLAQEADQLWMAGGTHALAALVPAKRGEWATAENHVSEGWRTCGEISTSRFFMAVAEAWLATSRNDPARVIRALAPLLDLEHRDGVDEPGSFDWYDLLSDAYLACGEPAQAQAVLAPFEQRALTCGRDTSLIRVFRAKGNLLAQQGDFDGAVTAFEQGADYAGRARVPFDKARLDLDYGCFLRRHGSRNAAADRLTAAQQIFRRLRAIPYLEHCERELAGCGRTAPRRARQWDLTGRELAVARLVATGRGNQQVGHELMISVKTVEHHLSQVFAKLGVTNRAELAARFAGHEA</sequence>
<dbReference type="InterPro" id="IPR011990">
    <property type="entry name" value="TPR-like_helical_dom_sf"/>
</dbReference>
<dbReference type="GO" id="GO:0005737">
    <property type="term" value="C:cytoplasm"/>
    <property type="evidence" value="ECO:0007669"/>
    <property type="project" value="TreeGrafter"/>
</dbReference>
<dbReference type="EMBL" id="BLAF01000010">
    <property type="protein sequence ID" value="GES19188.1"/>
    <property type="molecule type" value="Genomic_DNA"/>
</dbReference>
<dbReference type="OrthoDB" id="3178131at2"/>
<dbReference type="PANTHER" id="PTHR16305:SF35">
    <property type="entry name" value="TRANSCRIPTIONAL ACTIVATOR DOMAIN"/>
    <property type="match status" value="1"/>
</dbReference>
<dbReference type="InterPro" id="IPR041664">
    <property type="entry name" value="AAA_16"/>
</dbReference>
<dbReference type="RefSeq" id="WP_155344286.1">
    <property type="nucleotide sequence ID" value="NZ_BAAAHM010000018.1"/>
</dbReference>
<dbReference type="Pfam" id="PF00196">
    <property type="entry name" value="GerE"/>
    <property type="match status" value="1"/>
</dbReference>
<dbReference type="PROSITE" id="PS50043">
    <property type="entry name" value="HTH_LUXR_2"/>
    <property type="match status" value="1"/>
</dbReference>
<feature type="domain" description="HTH luxR-type" evidence="3">
    <location>
        <begin position="829"/>
        <end position="894"/>
    </location>
</feature>
<evidence type="ECO:0000259" key="3">
    <source>
        <dbReference type="PROSITE" id="PS50043"/>
    </source>
</evidence>
<dbReference type="SMART" id="SM00421">
    <property type="entry name" value="HTH_LUXR"/>
    <property type="match status" value="1"/>
</dbReference>
<dbReference type="InterPro" id="IPR027417">
    <property type="entry name" value="P-loop_NTPase"/>
</dbReference>
<keyword evidence="5" id="KW-1185">Reference proteome</keyword>
<reference evidence="4 5" key="1">
    <citation type="submission" date="2019-10" db="EMBL/GenBank/DDBJ databases">
        <title>Whole genome shotgun sequence of Acrocarpospora pleiomorpha NBRC 16267.</title>
        <authorList>
            <person name="Ichikawa N."/>
            <person name="Kimura A."/>
            <person name="Kitahashi Y."/>
            <person name="Komaki H."/>
            <person name="Oguchi A."/>
        </authorList>
    </citation>
    <scope>NUCLEOTIDE SEQUENCE [LARGE SCALE GENOMIC DNA]</scope>
    <source>
        <strain evidence="4 5">NBRC 16267</strain>
    </source>
</reference>
<evidence type="ECO:0000313" key="4">
    <source>
        <dbReference type="EMBL" id="GES19188.1"/>
    </source>
</evidence>
<keyword evidence="2" id="KW-0067">ATP-binding</keyword>
<accession>A0A5M3XLZ1</accession>
<dbReference type="InterPro" id="IPR016032">
    <property type="entry name" value="Sig_transdc_resp-reg_C-effctor"/>
</dbReference>
<dbReference type="Gene3D" id="1.25.40.10">
    <property type="entry name" value="Tetratricopeptide repeat domain"/>
    <property type="match status" value="1"/>
</dbReference>
<dbReference type="GO" id="GO:0006355">
    <property type="term" value="P:regulation of DNA-templated transcription"/>
    <property type="evidence" value="ECO:0007669"/>
    <property type="project" value="InterPro"/>
</dbReference>
<dbReference type="AlphaFoldDB" id="A0A5M3XLZ1"/>
<dbReference type="Proteomes" id="UP000377595">
    <property type="component" value="Unassembled WGS sequence"/>
</dbReference>
<dbReference type="PANTHER" id="PTHR16305">
    <property type="entry name" value="TESTICULAR SOLUBLE ADENYLYL CYCLASE"/>
    <property type="match status" value="1"/>
</dbReference>
<dbReference type="InterPro" id="IPR000792">
    <property type="entry name" value="Tscrpt_reg_LuxR_C"/>
</dbReference>
<dbReference type="SUPFAM" id="SSF52540">
    <property type="entry name" value="P-loop containing nucleoside triphosphate hydrolases"/>
    <property type="match status" value="1"/>
</dbReference>
<evidence type="ECO:0000256" key="2">
    <source>
        <dbReference type="ARBA" id="ARBA00022840"/>
    </source>
</evidence>
<dbReference type="CDD" id="cd06170">
    <property type="entry name" value="LuxR_C_like"/>
    <property type="match status" value="1"/>
</dbReference>
<evidence type="ECO:0000256" key="1">
    <source>
        <dbReference type="ARBA" id="ARBA00022741"/>
    </source>
</evidence>
<dbReference type="SUPFAM" id="SSF46894">
    <property type="entry name" value="C-terminal effector domain of the bipartite response regulators"/>
    <property type="match status" value="1"/>
</dbReference>
<dbReference type="Pfam" id="PF13191">
    <property type="entry name" value="AAA_16"/>
    <property type="match status" value="1"/>
</dbReference>
<dbReference type="Gene3D" id="1.10.10.10">
    <property type="entry name" value="Winged helix-like DNA-binding domain superfamily/Winged helix DNA-binding domain"/>
    <property type="match status" value="1"/>
</dbReference>
<protein>
    <submittedName>
        <fullName evidence="4">LuxR family transcriptional regulator</fullName>
    </submittedName>
</protein>
<dbReference type="GO" id="GO:0003677">
    <property type="term" value="F:DNA binding"/>
    <property type="evidence" value="ECO:0007669"/>
    <property type="project" value="InterPro"/>
</dbReference>
<dbReference type="PRINTS" id="PR00038">
    <property type="entry name" value="HTHLUXR"/>
</dbReference>
<gene>
    <name evidence="4" type="ORF">Aple_020840</name>
</gene>
<evidence type="ECO:0000313" key="5">
    <source>
        <dbReference type="Proteomes" id="UP000377595"/>
    </source>
</evidence>
<proteinExistence type="predicted"/>
<comment type="caution">
    <text evidence="4">The sequence shown here is derived from an EMBL/GenBank/DDBJ whole genome shotgun (WGS) entry which is preliminary data.</text>
</comment>
<keyword evidence="1" id="KW-0547">Nucleotide-binding</keyword>
<dbReference type="InterPro" id="IPR036388">
    <property type="entry name" value="WH-like_DNA-bd_sf"/>
</dbReference>
<dbReference type="GO" id="GO:0004016">
    <property type="term" value="F:adenylate cyclase activity"/>
    <property type="evidence" value="ECO:0007669"/>
    <property type="project" value="TreeGrafter"/>
</dbReference>
<dbReference type="GO" id="GO:0005524">
    <property type="term" value="F:ATP binding"/>
    <property type="evidence" value="ECO:0007669"/>
    <property type="project" value="UniProtKB-KW"/>
</dbReference>
<dbReference type="Gene3D" id="3.40.50.300">
    <property type="entry name" value="P-loop containing nucleotide triphosphate hydrolases"/>
    <property type="match status" value="1"/>
</dbReference>
<name>A0A5M3XLZ1_9ACTN</name>
<organism evidence="4 5">
    <name type="scientific">Acrocarpospora pleiomorpha</name>
    <dbReference type="NCBI Taxonomy" id="90975"/>
    <lineage>
        <taxon>Bacteria</taxon>
        <taxon>Bacillati</taxon>
        <taxon>Actinomycetota</taxon>
        <taxon>Actinomycetes</taxon>
        <taxon>Streptosporangiales</taxon>
        <taxon>Streptosporangiaceae</taxon>
        <taxon>Acrocarpospora</taxon>
    </lineage>
</organism>